<comment type="pathway">
    <text evidence="1 9">Cell wall biogenesis; peptidoglycan biosynthesis.</text>
</comment>
<feature type="active site" description="Nucleophile" evidence="9">
    <location>
        <position position="147"/>
    </location>
</feature>
<evidence type="ECO:0000256" key="9">
    <source>
        <dbReference type="PROSITE-ProRule" id="PRU01373"/>
    </source>
</evidence>
<proteinExistence type="inferred from homology"/>
<feature type="domain" description="L,D-TPase catalytic" evidence="10">
    <location>
        <begin position="15"/>
        <end position="171"/>
    </location>
</feature>
<evidence type="ECO:0000256" key="5">
    <source>
        <dbReference type="ARBA" id="ARBA00022801"/>
    </source>
</evidence>
<dbReference type="UniPathway" id="UPA00219"/>
<evidence type="ECO:0000256" key="7">
    <source>
        <dbReference type="ARBA" id="ARBA00022984"/>
    </source>
</evidence>
<keyword evidence="5" id="KW-0378">Hydrolase</keyword>
<dbReference type="Pfam" id="PF03734">
    <property type="entry name" value="YkuD"/>
    <property type="match status" value="1"/>
</dbReference>
<dbReference type="GO" id="GO:0004355">
    <property type="term" value="F:glutamate synthase (NADPH) activity"/>
    <property type="evidence" value="ECO:0007669"/>
    <property type="project" value="UniProtKB-EC"/>
</dbReference>
<evidence type="ECO:0000256" key="6">
    <source>
        <dbReference type="ARBA" id="ARBA00022960"/>
    </source>
</evidence>
<dbReference type="GO" id="GO:0005576">
    <property type="term" value="C:extracellular region"/>
    <property type="evidence" value="ECO:0007669"/>
    <property type="project" value="TreeGrafter"/>
</dbReference>
<reference evidence="11 14" key="2">
    <citation type="submission" date="2020-07" db="EMBL/GenBank/DDBJ databases">
        <title>Halophilic bacteria isolated from french cheeses.</title>
        <authorList>
            <person name="Kothe C.I."/>
            <person name="Farah-Kraiem B."/>
            <person name="Renault P."/>
            <person name="Dridi B."/>
        </authorList>
    </citation>
    <scope>NUCLEOTIDE SEQUENCE [LARGE SCALE GENOMIC DNA]</scope>
    <source>
        <strain evidence="11 14">FME16</strain>
    </source>
</reference>
<dbReference type="InterPro" id="IPR005490">
    <property type="entry name" value="LD_TPept_cat_dom"/>
</dbReference>
<evidence type="ECO:0000313" key="13">
    <source>
        <dbReference type="Proteomes" id="UP000196331"/>
    </source>
</evidence>
<dbReference type="GO" id="GO:0016757">
    <property type="term" value="F:glycosyltransferase activity"/>
    <property type="evidence" value="ECO:0007669"/>
    <property type="project" value="UniProtKB-KW"/>
</dbReference>
<dbReference type="PANTHER" id="PTHR30582:SF24">
    <property type="entry name" value="L,D-TRANSPEPTIDASE ERFK_SRFK-RELATED"/>
    <property type="match status" value="1"/>
</dbReference>
<evidence type="ECO:0000313" key="12">
    <source>
        <dbReference type="EMBL" id="SJN11773.1"/>
    </source>
</evidence>
<keyword evidence="6 9" id="KW-0133">Cell shape</keyword>
<dbReference type="Proteomes" id="UP000754821">
    <property type="component" value="Unassembled WGS sequence"/>
</dbReference>
<evidence type="ECO:0000313" key="14">
    <source>
        <dbReference type="Proteomes" id="UP000754821"/>
    </source>
</evidence>
<feature type="active site" description="Proton donor/acceptor" evidence="9">
    <location>
        <position position="131"/>
    </location>
</feature>
<dbReference type="SUPFAM" id="SSF141523">
    <property type="entry name" value="L,D-transpeptidase catalytic domain-like"/>
    <property type="match status" value="1"/>
</dbReference>
<comment type="similarity">
    <text evidence="2">Belongs to the YkuD family.</text>
</comment>
<dbReference type="GO" id="GO:0071555">
    <property type="term" value="P:cell wall organization"/>
    <property type="evidence" value="ECO:0007669"/>
    <property type="project" value="UniProtKB-UniRule"/>
</dbReference>
<dbReference type="PROSITE" id="PS52029">
    <property type="entry name" value="LD_TPASE"/>
    <property type="match status" value="1"/>
</dbReference>
<dbReference type="Proteomes" id="UP000196331">
    <property type="component" value="Unassembled WGS sequence"/>
</dbReference>
<dbReference type="GO" id="GO:0071972">
    <property type="term" value="F:peptidoglycan L,D-transpeptidase activity"/>
    <property type="evidence" value="ECO:0007669"/>
    <property type="project" value="TreeGrafter"/>
</dbReference>
<gene>
    <name evidence="12" type="ORF">CZ787_06595</name>
    <name evidence="11" type="ORF">EI163_14640</name>
</gene>
<dbReference type="EC" id="1.4.1.13" evidence="12"/>
<dbReference type="RefSeq" id="WP_087107365.1">
    <property type="nucleotide sequence ID" value="NZ_FUKM01000028.1"/>
</dbReference>
<keyword evidence="4" id="KW-0808">Transferase</keyword>
<comment type="caution">
    <text evidence="12">The sequence shown here is derived from an EMBL/GenBank/DDBJ whole genome shotgun (WGS) entry which is preliminary data.</text>
</comment>
<dbReference type="InterPro" id="IPR050979">
    <property type="entry name" value="LD-transpeptidase"/>
</dbReference>
<evidence type="ECO:0000256" key="8">
    <source>
        <dbReference type="ARBA" id="ARBA00023316"/>
    </source>
</evidence>
<keyword evidence="12" id="KW-0560">Oxidoreductase</keyword>
<evidence type="ECO:0000256" key="4">
    <source>
        <dbReference type="ARBA" id="ARBA00022679"/>
    </source>
</evidence>
<evidence type="ECO:0000256" key="3">
    <source>
        <dbReference type="ARBA" id="ARBA00022676"/>
    </source>
</evidence>
<dbReference type="AlphaFoldDB" id="A0A1R4HX80"/>
<name>A0A1R4HX80_9GAMM</name>
<evidence type="ECO:0000259" key="10">
    <source>
        <dbReference type="PROSITE" id="PS52029"/>
    </source>
</evidence>
<sequence>MRTPLLAELPPKKDGWIEIDTSAQILRWWQGQTPGFECAISTGRAGVGQQDGSGQTPHGWHYVRAAIGHEQPVNAVFRGRRFTGEIFSSDLADAHPTRDWILTRILWLCGLERGFNRAGSVDSQRRYIYVHGTPPDQPMGKPASHGCVRMRNEDLLYIFERAVPGTPVWLHGSRP</sequence>
<dbReference type="OrthoDB" id="9787225at2"/>
<dbReference type="CDD" id="cd16913">
    <property type="entry name" value="YkuD_like"/>
    <property type="match status" value="1"/>
</dbReference>
<dbReference type="GO" id="GO:0018104">
    <property type="term" value="P:peptidoglycan-protein cross-linking"/>
    <property type="evidence" value="ECO:0007669"/>
    <property type="project" value="TreeGrafter"/>
</dbReference>
<dbReference type="GO" id="GO:0008360">
    <property type="term" value="P:regulation of cell shape"/>
    <property type="evidence" value="ECO:0007669"/>
    <property type="project" value="UniProtKB-UniRule"/>
</dbReference>
<dbReference type="EMBL" id="FUKM01000028">
    <property type="protein sequence ID" value="SJN11773.1"/>
    <property type="molecule type" value="Genomic_DNA"/>
</dbReference>
<dbReference type="PANTHER" id="PTHR30582">
    <property type="entry name" value="L,D-TRANSPEPTIDASE"/>
    <property type="match status" value="1"/>
</dbReference>
<evidence type="ECO:0000313" key="11">
    <source>
        <dbReference type="EMBL" id="MBE0404782.1"/>
    </source>
</evidence>
<dbReference type="EMBL" id="RRZC01000018">
    <property type="protein sequence ID" value="MBE0404782.1"/>
    <property type="molecule type" value="Genomic_DNA"/>
</dbReference>
<keyword evidence="14" id="KW-1185">Reference proteome</keyword>
<accession>A0A1R4HX80</accession>
<organism evidence="12 13">
    <name type="scientific">Halomonas citrativorans</name>
    <dbReference type="NCBI Taxonomy" id="2742612"/>
    <lineage>
        <taxon>Bacteria</taxon>
        <taxon>Pseudomonadati</taxon>
        <taxon>Pseudomonadota</taxon>
        <taxon>Gammaproteobacteria</taxon>
        <taxon>Oceanospirillales</taxon>
        <taxon>Halomonadaceae</taxon>
        <taxon>Halomonas</taxon>
    </lineage>
</organism>
<keyword evidence="3" id="KW-0328">Glycosyltransferase</keyword>
<reference evidence="12 13" key="1">
    <citation type="submission" date="2017-02" db="EMBL/GenBank/DDBJ databases">
        <authorList>
            <person name="Dridi B."/>
        </authorList>
    </citation>
    <scope>NUCLEOTIDE SEQUENCE [LARGE SCALE GENOMIC DNA]</scope>
    <source>
        <strain evidence="12 13">JB380</strain>
    </source>
</reference>
<keyword evidence="7 9" id="KW-0573">Peptidoglycan synthesis</keyword>
<evidence type="ECO:0000256" key="2">
    <source>
        <dbReference type="ARBA" id="ARBA00005992"/>
    </source>
</evidence>
<evidence type="ECO:0000256" key="1">
    <source>
        <dbReference type="ARBA" id="ARBA00004752"/>
    </source>
</evidence>
<protein>
    <submittedName>
        <fullName evidence="12">Glutamate synthase [NADPH] large chain</fullName>
        <ecNumber evidence="12">1.4.1.13</ecNumber>
    </submittedName>
    <submittedName>
        <fullName evidence="11">L,D-transpeptidase</fullName>
    </submittedName>
</protein>
<dbReference type="InterPro" id="IPR038063">
    <property type="entry name" value="Transpep_catalytic_dom"/>
</dbReference>
<keyword evidence="8 9" id="KW-0961">Cell wall biogenesis/degradation</keyword>
<dbReference type="Gene3D" id="2.40.440.10">
    <property type="entry name" value="L,D-transpeptidase catalytic domain-like"/>
    <property type="match status" value="1"/>
</dbReference>